<sequence length="188" mass="21676">MPISAEEEEYFDILDENGEETGRKELRSIVHATGLYHRAVYCFVLNPDGLLLIQQRSKDKKVGPGQWDLSVAEHLQPGEQYVDAAVRGLYEELGIKVSRECLRGPLSARHLTQVQMPQLGIDDREYVESFVVERFEGEVQFNQNEVSAIAFKSVTQLEAEMRGEENRETFTPWFRAELKRSMKDLLRK</sequence>
<dbReference type="GO" id="GO:0009240">
    <property type="term" value="P:isopentenyl diphosphate biosynthetic process"/>
    <property type="evidence" value="ECO:0007669"/>
    <property type="project" value="TreeGrafter"/>
</dbReference>
<dbReference type="PROSITE" id="PS51462">
    <property type="entry name" value="NUDIX"/>
    <property type="match status" value="1"/>
</dbReference>
<dbReference type="GO" id="GO:0004452">
    <property type="term" value="F:isopentenyl-diphosphate delta-isomerase activity"/>
    <property type="evidence" value="ECO:0007669"/>
    <property type="project" value="TreeGrafter"/>
</dbReference>
<dbReference type="InterPro" id="IPR015797">
    <property type="entry name" value="NUDIX_hydrolase-like_dom_sf"/>
</dbReference>
<organism evidence="2 3">
    <name type="scientific">Chlamydomonas eustigma</name>
    <dbReference type="NCBI Taxonomy" id="1157962"/>
    <lineage>
        <taxon>Eukaryota</taxon>
        <taxon>Viridiplantae</taxon>
        <taxon>Chlorophyta</taxon>
        <taxon>core chlorophytes</taxon>
        <taxon>Chlorophyceae</taxon>
        <taxon>CS clade</taxon>
        <taxon>Chlamydomonadales</taxon>
        <taxon>Chlamydomonadaceae</taxon>
        <taxon>Chlamydomonas</taxon>
    </lineage>
</organism>
<dbReference type="Pfam" id="PF00293">
    <property type="entry name" value="NUDIX"/>
    <property type="match status" value="1"/>
</dbReference>
<dbReference type="CDD" id="cd04692">
    <property type="entry name" value="NUDIX_Hydrolase"/>
    <property type="match status" value="1"/>
</dbReference>
<protein>
    <recommendedName>
        <fullName evidence="1">Nudix hydrolase domain-containing protein</fullName>
    </recommendedName>
</protein>
<dbReference type="PANTHER" id="PTHR10885:SF20">
    <property type="entry name" value="NUDIX HYDROLASE DOMAIN-CONTAINING PROTEIN"/>
    <property type="match status" value="1"/>
</dbReference>
<dbReference type="SUPFAM" id="SSF55811">
    <property type="entry name" value="Nudix"/>
    <property type="match status" value="1"/>
</dbReference>
<accession>A0A250WUE0</accession>
<feature type="domain" description="Nudix hydrolase" evidence="1">
    <location>
        <begin position="35"/>
        <end position="176"/>
    </location>
</feature>
<reference evidence="2 3" key="1">
    <citation type="submission" date="2017-08" db="EMBL/GenBank/DDBJ databases">
        <title>Acidophilic green algal genome provides insights into adaptation to an acidic environment.</title>
        <authorList>
            <person name="Hirooka S."/>
            <person name="Hirose Y."/>
            <person name="Kanesaki Y."/>
            <person name="Higuchi S."/>
            <person name="Fujiwara T."/>
            <person name="Onuma R."/>
            <person name="Era A."/>
            <person name="Ohbayashi R."/>
            <person name="Uzuka A."/>
            <person name="Nozaki H."/>
            <person name="Yoshikawa H."/>
            <person name="Miyagishima S.Y."/>
        </authorList>
    </citation>
    <scope>NUCLEOTIDE SEQUENCE [LARGE SCALE GENOMIC DNA]</scope>
    <source>
        <strain evidence="2 3">NIES-2499</strain>
    </source>
</reference>
<dbReference type="PANTHER" id="PTHR10885">
    <property type="entry name" value="ISOPENTENYL-DIPHOSPHATE DELTA-ISOMERASE"/>
    <property type="match status" value="1"/>
</dbReference>
<dbReference type="Gene3D" id="3.90.79.10">
    <property type="entry name" value="Nucleoside Triphosphate Pyrophosphohydrolase"/>
    <property type="match status" value="1"/>
</dbReference>
<dbReference type="OrthoDB" id="510307at2759"/>
<proteinExistence type="predicted"/>
<comment type="caution">
    <text evidence="2">The sequence shown here is derived from an EMBL/GenBank/DDBJ whole genome shotgun (WGS) entry which is preliminary data.</text>
</comment>
<evidence type="ECO:0000313" key="2">
    <source>
        <dbReference type="EMBL" id="GAX74415.1"/>
    </source>
</evidence>
<dbReference type="Proteomes" id="UP000232323">
    <property type="component" value="Unassembled WGS sequence"/>
</dbReference>
<evidence type="ECO:0000313" key="3">
    <source>
        <dbReference type="Proteomes" id="UP000232323"/>
    </source>
</evidence>
<dbReference type="InterPro" id="IPR000086">
    <property type="entry name" value="NUDIX_hydrolase_dom"/>
</dbReference>
<evidence type="ECO:0000259" key="1">
    <source>
        <dbReference type="PROSITE" id="PS51462"/>
    </source>
</evidence>
<name>A0A250WUE0_9CHLO</name>
<dbReference type="GO" id="GO:0005737">
    <property type="term" value="C:cytoplasm"/>
    <property type="evidence" value="ECO:0007669"/>
    <property type="project" value="TreeGrafter"/>
</dbReference>
<keyword evidence="3" id="KW-1185">Reference proteome</keyword>
<dbReference type="AlphaFoldDB" id="A0A250WUE0"/>
<dbReference type="STRING" id="1157962.A0A250WUE0"/>
<gene>
    <name evidence="2" type="ORF">CEUSTIGMA_g1863.t1</name>
</gene>
<dbReference type="EMBL" id="BEGY01000007">
    <property type="protein sequence ID" value="GAX74415.1"/>
    <property type="molecule type" value="Genomic_DNA"/>
</dbReference>